<accession>A0A0D2IMZ6</accession>
<keyword evidence="2" id="KW-1185">Reference proteome</keyword>
<name>A0A0D2IMZ6_9EURO</name>
<dbReference type="HOGENOM" id="CLU_010733_0_0_1"/>
<dbReference type="OrthoDB" id="410701at2759"/>
<dbReference type="RefSeq" id="XP_013274315.1">
    <property type="nucleotide sequence ID" value="XM_013418861.1"/>
</dbReference>
<dbReference type="GeneID" id="25289903"/>
<protein>
    <submittedName>
        <fullName evidence="1">Uncharacterized protein</fullName>
    </submittedName>
</protein>
<reference evidence="1 2" key="1">
    <citation type="submission" date="2015-01" db="EMBL/GenBank/DDBJ databases">
        <title>The Genome Sequence of Rhinocladiella mackenzie CBS 650.93.</title>
        <authorList>
            <consortium name="The Broad Institute Genomics Platform"/>
            <person name="Cuomo C."/>
            <person name="de Hoog S."/>
            <person name="Gorbushina A."/>
            <person name="Stielow B."/>
            <person name="Teixiera M."/>
            <person name="Abouelleil A."/>
            <person name="Chapman S.B."/>
            <person name="Priest M."/>
            <person name="Young S.K."/>
            <person name="Wortman J."/>
            <person name="Nusbaum C."/>
            <person name="Birren B."/>
        </authorList>
    </citation>
    <scope>NUCLEOTIDE SEQUENCE [LARGE SCALE GENOMIC DNA]</scope>
    <source>
        <strain evidence="1 2">CBS 650.93</strain>
    </source>
</reference>
<dbReference type="EMBL" id="KN847476">
    <property type="protein sequence ID" value="KIX07179.1"/>
    <property type="molecule type" value="Genomic_DNA"/>
</dbReference>
<evidence type="ECO:0000313" key="2">
    <source>
        <dbReference type="Proteomes" id="UP000053617"/>
    </source>
</evidence>
<dbReference type="AlphaFoldDB" id="A0A0D2IMZ6"/>
<evidence type="ECO:0000313" key="1">
    <source>
        <dbReference type="EMBL" id="KIX07179.1"/>
    </source>
</evidence>
<organism evidence="1 2">
    <name type="scientific">Rhinocladiella mackenziei CBS 650.93</name>
    <dbReference type="NCBI Taxonomy" id="1442369"/>
    <lineage>
        <taxon>Eukaryota</taxon>
        <taxon>Fungi</taxon>
        <taxon>Dikarya</taxon>
        <taxon>Ascomycota</taxon>
        <taxon>Pezizomycotina</taxon>
        <taxon>Eurotiomycetes</taxon>
        <taxon>Chaetothyriomycetidae</taxon>
        <taxon>Chaetothyriales</taxon>
        <taxon>Herpotrichiellaceae</taxon>
        <taxon>Rhinocladiella</taxon>
    </lineage>
</organism>
<sequence>MPSHIRRKKADLSYVNPVEWEENARALEQPATLSFRTSTPLRKLLFDYLRHVEPVLHDPSINVDSPEVEDKLADALRSTFGGNSLDVLGQIGFDATDVASWSWIFSSQSVDLAVARYTALAEDLRRSKAGRIPKFVPLQLLRAGNLSAFALKELINSMLTDLRICQDTKRYFGWSWTTRVCLVVRLLRHARRVDPNCLDDITRIVKHLFSDYYMVHPRSLESPELKRLSHIFNRFLTLIALAPFTTPFNAYLLQQNAQLSLVRLMVGFQPQLPLNREGYRALISVQLLHRKSRHERTWAEAKSPSWPPWRRIKSGIEQDLQYPGKESRAMRLLRRMNEAGYTHGVWEKSAAVLAGWDTDKSPTIQTRAILMRQRQPWLKPQPGRDLLDRRSDDEPELWAARIRATRSRREAWAAFCAYEKSATHSKTRYLPYFAMLDKLLAQTADASSPLGSAHVPGDVKEVFEDPTNPRDLLYLEKEIPSADEFYENMLREGIKPAGSILSGLLNHALDIEAGFSYVQDSRWDEVTKDVLCHAEKYPPAIIRDTLNRIPGHSLAAFIWLLCKYGYDSQPPLYELGVDVANDQLSRERQVIAPLSYAWQLLYAGDAHDIRAWNAFLRGASRCLSDARVRCREGKLAAADYLALSLGVWRRLWRTFSETATDLDIHPDLNSFRYLARTLIVLVREVRLQVSTERFGSLAKFTFLRAVYGRATKTFLPSASTPFVAVPEAADLRLMVRILVSVHDVDGLLALLRWMNEHAGVFGSLSHHSEHDGEVRVEIDLAQDQDRTPAGIRTVLCALRLFLEGNVADEPNDQETLWFETPLAVTPRTVEEARALCEPLGWPSDEETRLFLLQEADWMARVARAADAMALKHSQG</sequence>
<dbReference type="STRING" id="1442369.A0A0D2IMZ6"/>
<gene>
    <name evidence="1" type="ORF">Z518_01832</name>
</gene>
<proteinExistence type="predicted"/>
<dbReference type="Proteomes" id="UP000053617">
    <property type="component" value="Unassembled WGS sequence"/>
</dbReference>
<dbReference type="VEuPathDB" id="FungiDB:Z518_01832"/>